<dbReference type="AlphaFoldDB" id="M2BWI6"/>
<organism evidence="1">
    <name type="scientific">Treponema denticola H1-T</name>
    <dbReference type="NCBI Taxonomy" id="999431"/>
    <lineage>
        <taxon>Bacteria</taxon>
        <taxon>Pseudomonadati</taxon>
        <taxon>Spirochaetota</taxon>
        <taxon>Spirochaetia</taxon>
        <taxon>Spirochaetales</taxon>
        <taxon>Treponemataceae</taxon>
        <taxon>Treponema</taxon>
    </lineage>
</organism>
<dbReference type="Pfam" id="PF14094">
    <property type="entry name" value="DUF4272"/>
    <property type="match status" value="1"/>
</dbReference>
<comment type="caution">
    <text evidence="1">The sequence shown here is derived from an EMBL/GenBank/DDBJ whole genome shotgun (WGS) entry which is preliminary data.</text>
</comment>
<dbReference type="InterPro" id="IPR025368">
    <property type="entry name" value="DUF4272"/>
</dbReference>
<proteinExistence type="predicted"/>
<dbReference type="EMBL" id="AGDW01000005">
    <property type="protein sequence ID" value="EMB33575.1"/>
    <property type="molecule type" value="Genomic_DNA"/>
</dbReference>
<protein>
    <submittedName>
        <fullName evidence="1">Uncharacterized protein</fullName>
    </submittedName>
</protein>
<sequence length="85" mass="10066">MNFIHRYDSPLGGITEASDGKSLIGLWFDGQKYFADTLDFDYEEKRLRPETEIKDLNPDVLMERRRGLEWLISEESDWFDISMDT</sequence>
<dbReference type="InterPro" id="IPR036631">
    <property type="entry name" value="MGMT_N_sf"/>
</dbReference>
<name>M2BWI6_TREDN</name>
<dbReference type="GO" id="GO:0003908">
    <property type="term" value="F:methylated-DNA-[protein]-cysteine S-methyltransferase activity"/>
    <property type="evidence" value="ECO:0007669"/>
    <property type="project" value="InterPro"/>
</dbReference>
<dbReference type="GO" id="GO:0006281">
    <property type="term" value="P:DNA repair"/>
    <property type="evidence" value="ECO:0007669"/>
    <property type="project" value="InterPro"/>
</dbReference>
<dbReference type="SUPFAM" id="SSF53155">
    <property type="entry name" value="Methylated DNA-protein cysteine methyltransferase domain"/>
    <property type="match status" value="1"/>
</dbReference>
<dbReference type="Proteomes" id="UP000011708">
    <property type="component" value="Chromosome"/>
</dbReference>
<dbReference type="PATRIC" id="fig|999431.4.peg.283"/>
<accession>M2BWI6</accession>
<dbReference type="Gene3D" id="3.30.160.70">
    <property type="entry name" value="Methylated DNA-protein cysteine methyltransferase domain"/>
    <property type="match status" value="1"/>
</dbReference>
<evidence type="ECO:0000313" key="1">
    <source>
        <dbReference type="EMBL" id="EMB33575.1"/>
    </source>
</evidence>
<gene>
    <name evidence="1" type="ORF">HMPREF9725_00275</name>
</gene>
<dbReference type="HOGENOM" id="CLU_2511709_0_0_12"/>
<reference evidence="1" key="1">
    <citation type="submission" date="2012-01" db="EMBL/GenBank/DDBJ databases">
        <title>The Genome Sequence of Treponema denticola H1-T.</title>
        <authorList>
            <consortium name="The Broad Institute Genome Sequencing Platform"/>
            <person name="Earl A."/>
            <person name="Ward D."/>
            <person name="Feldgarden M."/>
            <person name="Gevers D."/>
            <person name="Blanton J.M."/>
            <person name="Fenno C.J."/>
            <person name="Baranova O.V."/>
            <person name="Mathney J."/>
            <person name="Dewhirst F.E."/>
            <person name="Izard J."/>
            <person name="Young S.K."/>
            <person name="Zeng Q."/>
            <person name="Gargeya S."/>
            <person name="Fitzgerald M."/>
            <person name="Haas B."/>
            <person name="Abouelleil A."/>
            <person name="Alvarado L."/>
            <person name="Arachchi H.M."/>
            <person name="Berlin A."/>
            <person name="Chapman S.B."/>
            <person name="Gearin G."/>
            <person name="Goldberg J."/>
            <person name="Griggs A."/>
            <person name="Gujja S."/>
            <person name="Hansen M."/>
            <person name="Heiman D."/>
            <person name="Howarth C."/>
            <person name="Larimer J."/>
            <person name="Lui A."/>
            <person name="MacDonald P.J.P."/>
            <person name="McCowen C."/>
            <person name="Montmayeur A."/>
            <person name="Murphy C."/>
            <person name="Neiman D."/>
            <person name="Pearson M."/>
            <person name="Priest M."/>
            <person name="Roberts A."/>
            <person name="Saif S."/>
            <person name="Shea T."/>
            <person name="Sisk P."/>
            <person name="Stolte C."/>
            <person name="Sykes S."/>
            <person name="Wortman J."/>
            <person name="Nusbaum C."/>
            <person name="Birren B."/>
        </authorList>
    </citation>
    <scope>NUCLEOTIDE SEQUENCE [LARGE SCALE GENOMIC DNA]</scope>
    <source>
        <strain evidence="1">H1-T</strain>
    </source>
</reference>